<dbReference type="EMBL" id="QMFZ01000009">
    <property type="protein sequence ID" value="RBB39806.1"/>
    <property type="molecule type" value="Genomic_DNA"/>
</dbReference>
<keyword evidence="3" id="KW-0489">Methyltransferase</keyword>
<dbReference type="InterPro" id="IPR029063">
    <property type="entry name" value="SAM-dependent_MTases_sf"/>
</dbReference>
<comment type="caution">
    <text evidence="3">The sequence shown here is derived from an EMBL/GenBank/DDBJ whole genome shotgun (WGS) entry which is preliminary data.</text>
</comment>
<reference evidence="3 4" key="1">
    <citation type="submission" date="2018-06" db="EMBL/GenBank/DDBJ databases">
        <title>Draft genome sequence of Burkholderia reimsis strain BE51 isolated from a French agricultural soil.</title>
        <authorList>
            <person name="Esmaeel Q."/>
        </authorList>
    </citation>
    <scope>NUCLEOTIDE SEQUENCE [LARGE SCALE GENOMIC DNA]</scope>
    <source>
        <strain evidence="3 4">BE51</strain>
    </source>
</reference>
<proteinExistence type="predicted"/>
<keyword evidence="4" id="KW-1185">Reference proteome</keyword>
<feature type="domain" description="Methyltransferase" evidence="2">
    <location>
        <begin position="70"/>
        <end position="169"/>
    </location>
</feature>
<accession>A0A365QWK8</accession>
<sequence length="288" mass="32220">MFVPELFKTIVRETTARKSLPRTPEPCLVMEGDESVDAYANGGRQSGALSGVYLYHLAQMCRMIRPDEVVLDVGCGPCNLLGQLAELNPRSEFVGLDMSQTMLSRAESSFAAKRVSNVELLCGDMTTLSGVDDKSVDVVVSSMAFHHLPDVEALDKTFAQIDRVLKPDGAVYFNDFGRLRHPDSIRYFVSRAAEGESQELVDDYYHSLHAAFTRQEYETLTRRHLRHRGRVYSTIISPLQIVIKSPDRHMTASAGELKRRFRALPRARKADVRQLSIFLRLGGLSGAL</sequence>
<dbReference type="Gene3D" id="3.40.50.150">
    <property type="entry name" value="Vaccinia Virus protein VP39"/>
    <property type="match status" value="1"/>
</dbReference>
<gene>
    <name evidence="3" type="ORF">DPV79_13145</name>
</gene>
<keyword evidence="1 3" id="KW-0808">Transferase</keyword>
<dbReference type="SUPFAM" id="SSF53335">
    <property type="entry name" value="S-adenosyl-L-methionine-dependent methyltransferases"/>
    <property type="match status" value="1"/>
</dbReference>
<name>A0A365QWK8_9BURK</name>
<organism evidence="3 4">
    <name type="scientific">Burkholderia reimsis</name>
    <dbReference type="NCBI Taxonomy" id="2234132"/>
    <lineage>
        <taxon>Bacteria</taxon>
        <taxon>Pseudomonadati</taxon>
        <taxon>Pseudomonadota</taxon>
        <taxon>Betaproteobacteria</taxon>
        <taxon>Burkholderiales</taxon>
        <taxon>Burkholderiaceae</taxon>
        <taxon>Burkholderia</taxon>
    </lineage>
</organism>
<evidence type="ECO:0000313" key="4">
    <source>
        <dbReference type="Proteomes" id="UP000252458"/>
    </source>
</evidence>
<protein>
    <submittedName>
        <fullName evidence="3">Class I SAM-dependent methyltransferase</fullName>
    </submittedName>
</protein>
<evidence type="ECO:0000259" key="2">
    <source>
        <dbReference type="Pfam" id="PF13649"/>
    </source>
</evidence>
<evidence type="ECO:0000256" key="1">
    <source>
        <dbReference type="ARBA" id="ARBA00022679"/>
    </source>
</evidence>
<dbReference type="GO" id="GO:0032259">
    <property type="term" value="P:methylation"/>
    <property type="evidence" value="ECO:0007669"/>
    <property type="project" value="UniProtKB-KW"/>
</dbReference>
<dbReference type="Proteomes" id="UP000252458">
    <property type="component" value="Unassembled WGS sequence"/>
</dbReference>
<dbReference type="AlphaFoldDB" id="A0A365QWK8"/>
<dbReference type="Pfam" id="PF13649">
    <property type="entry name" value="Methyltransf_25"/>
    <property type="match status" value="1"/>
</dbReference>
<dbReference type="InterPro" id="IPR041698">
    <property type="entry name" value="Methyltransf_25"/>
</dbReference>
<dbReference type="PANTHER" id="PTHR43861">
    <property type="entry name" value="TRANS-ACONITATE 2-METHYLTRANSFERASE-RELATED"/>
    <property type="match status" value="1"/>
</dbReference>
<dbReference type="GO" id="GO:0008168">
    <property type="term" value="F:methyltransferase activity"/>
    <property type="evidence" value="ECO:0007669"/>
    <property type="project" value="UniProtKB-KW"/>
</dbReference>
<evidence type="ECO:0000313" key="3">
    <source>
        <dbReference type="EMBL" id="RBB39806.1"/>
    </source>
</evidence>
<dbReference type="CDD" id="cd02440">
    <property type="entry name" value="AdoMet_MTases"/>
    <property type="match status" value="1"/>
</dbReference>